<evidence type="ECO:0000313" key="1">
    <source>
        <dbReference type="EMBL" id="OCR23514.1"/>
    </source>
</evidence>
<dbReference type="Proteomes" id="UP000093104">
    <property type="component" value="Unassembled WGS sequence"/>
</dbReference>
<name>A0A1C7Z0E6_PSESX</name>
<dbReference type="PROSITE" id="PS51257">
    <property type="entry name" value="PROKAR_LIPOPROTEIN"/>
    <property type="match status" value="1"/>
</dbReference>
<dbReference type="Pfam" id="PF12915">
    <property type="entry name" value="DUF3833"/>
    <property type="match status" value="1"/>
</dbReference>
<gene>
    <name evidence="1" type="ORF">AFK24_18795</name>
</gene>
<comment type="caution">
    <text evidence="1">The sequence shown here is derived from an EMBL/GenBank/DDBJ whole genome shotgun (WGS) entry which is preliminary data.</text>
</comment>
<accession>A0A1C7Z0E6</accession>
<organism evidence="1 2">
    <name type="scientific">Pseudomonas syringae</name>
    <dbReference type="NCBI Taxonomy" id="317"/>
    <lineage>
        <taxon>Bacteria</taxon>
        <taxon>Pseudomonadati</taxon>
        <taxon>Pseudomonadota</taxon>
        <taxon>Gammaproteobacteria</taxon>
        <taxon>Pseudomonadales</taxon>
        <taxon>Pseudomonadaceae</taxon>
        <taxon>Pseudomonas</taxon>
    </lineage>
</organism>
<protein>
    <submittedName>
        <fullName evidence="1">Lipoprotein</fullName>
    </submittedName>
</protein>
<dbReference type="RefSeq" id="WP_065834656.1">
    <property type="nucleotide sequence ID" value="NZ_LGSI01000053.1"/>
</dbReference>
<sequence length="173" mass="19587">MLKRIVLMLCIGLAGCSGVQVDQYSQETPKLDLRDYFTGQVLASGIFQKRSGEVTKRFHVVINGRSEGDKLIMHEAFNYSDGTKQTRVWTLVPTGQGKWKGTASDVVGEAFGEVSGNTFHWNYVLNLPVDGKTYEVRFDDWMYLLDDQTLANRSYMSKLGVELGQVTLFFRKQ</sequence>
<dbReference type="OrthoDB" id="5296954at2"/>
<dbReference type="EMBL" id="LGSI01000053">
    <property type="protein sequence ID" value="OCR23514.1"/>
    <property type="molecule type" value="Genomic_DNA"/>
</dbReference>
<reference evidence="1 2" key="1">
    <citation type="submission" date="2015-07" db="EMBL/GenBank/DDBJ databases">
        <title>Draft genome sequence of a diazotrophic, plant growth-promoting rhizobacterium of the Pseudomonas syringae complex.</title>
        <authorList>
            <person name="Patten C.L."/>
            <person name="Jeong H."/>
        </authorList>
    </citation>
    <scope>NUCLEOTIDE SEQUENCE [LARGE SCALE GENOMIC DNA]</scope>
    <source>
        <strain evidence="1 2">GR12-2</strain>
    </source>
</reference>
<dbReference type="AlphaFoldDB" id="A0A1C7Z0E6"/>
<evidence type="ECO:0000313" key="2">
    <source>
        <dbReference type="Proteomes" id="UP000093104"/>
    </source>
</evidence>
<dbReference type="InterPro" id="IPR024409">
    <property type="entry name" value="DUF3833"/>
</dbReference>
<keyword evidence="1" id="KW-0449">Lipoprotein</keyword>
<proteinExistence type="predicted"/>
<dbReference type="PATRIC" id="fig|317.243.peg.3205"/>